<dbReference type="OrthoDB" id="2958217at2759"/>
<dbReference type="PANTHER" id="PTHR33112:SF12">
    <property type="entry name" value="HETEROKARYON INCOMPATIBILITY DOMAIN-CONTAINING PROTEIN"/>
    <property type="match status" value="1"/>
</dbReference>
<dbReference type="Pfam" id="PF06985">
    <property type="entry name" value="HET"/>
    <property type="match status" value="1"/>
</dbReference>
<keyword evidence="3" id="KW-1185">Reference proteome</keyword>
<dbReference type="VEuPathDB" id="FungiDB:ASPWEDRAFT_28777"/>
<dbReference type="GeneID" id="63749025"/>
<dbReference type="AlphaFoldDB" id="A0A1L9RN01"/>
<accession>A0A1L9RN01</accession>
<proteinExistence type="predicted"/>
<protein>
    <recommendedName>
        <fullName evidence="1">Heterokaryon incompatibility domain-containing protein</fullName>
    </recommendedName>
</protein>
<evidence type="ECO:0000259" key="1">
    <source>
        <dbReference type="Pfam" id="PF06985"/>
    </source>
</evidence>
<name>A0A1L9RN01_ASPWE</name>
<evidence type="ECO:0000313" key="3">
    <source>
        <dbReference type="Proteomes" id="UP000184383"/>
    </source>
</evidence>
<organism evidence="2 3">
    <name type="scientific">Aspergillus wentii DTO 134E9</name>
    <dbReference type="NCBI Taxonomy" id="1073089"/>
    <lineage>
        <taxon>Eukaryota</taxon>
        <taxon>Fungi</taxon>
        <taxon>Dikarya</taxon>
        <taxon>Ascomycota</taxon>
        <taxon>Pezizomycotina</taxon>
        <taxon>Eurotiomycetes</taxon>
        <taxon>Eurotiomycetidae</taxon>
        <taxon>Eurotiales</taxon>
        <taxon>Aspergillaceae</taxon>
        <taxon>Aspergillus</taxon>
        <taxon>Aspergillus subgen. Cremei</taxon>
    </lineage>
</organism>
<gene>
    <name evidence="2" type="ORF">ASPWEDRAFT_28777</name>
</gene>
<dbReference type="PANTHER" id="PTHR33112">
    <property type="entry name" value="DOMAIN PROTEIN, PUTATIVE-RELATED"/>
    <property type="match status" value="1"/>
</dbReference>
<reference evidence="3" key="1">
    <citation type="journal article" date="2017" name="Genome Biol.">
        <title>Comparative genomics reveals high biological diversity and specific adaptations in the industrially and medically important fungal genus Aspergillus.</title>
        <authorList>
            <person name="de Vries R.P."/>
            <person name="Riley R."/>
            <person name="Wiebenga A."/>
            <person name="Aguilar-Osorio G."/>
            <person name="Amillis S."/>
            <person name="Uchima C.A."/>
            <person name="Anderluh G."/>
            <person name="Asadollahi M."/>
            <person name="Askin M."/>
            <person name="Barry K."/>
            <person name="Battaglia E."/>
            <person name="Bayram O."/>
            <person name="Benocci T."/>
            <person name="Braus-Stromeyer S.A."/>
            <person name="Caldana C."/>
            <person name="Canovas D."/>
            <person name="Cerqueira G.C."/>
            <person name="Chen F."/>
            <person name="Chen W."/>
            <person name="Choi C."/>
            <person name="Clum A."/>
            <person name="Dos Santos R.A."/>
            <person name="Damasio A.R."/>
            <person name="Diallinas G."/>
            <person name="Emri T."/>
            <person name="Fekete E."/>
            <person name="Flipphi M."/>
            <person name="Freyberg S."/>
            <person name="Gallo A."/>
            <person name="Gournas C."/>
            <person name="Habgood R."/>
            <person name="Hainaut M."/>
            <person name="Harispe M.L."/>
            <person name="Henrissat B."/>
            <person name="Hilden K.S."/>
            <person name="Hope R."/>
            <person name="Hossain A."/>
            <person name="Karabika E."/>
            <person name="Karaffa L."/>
            <person name="Karanyi Z."/>
            <person name="Krasevec N."/>
            <person name="Kuo A."/>
            <person name="Kusch H."/>
            <person name="LaButti K."/>
            <person name="Lagendijk E.L."/>
            <person name="Lapidus A."/>
            <person name="Levasseur A."/>
            <person name="Lindquist E."/>
            <person name="Lipzen A."/>
            <person name="Logrieco A.F."/>
            <person name="MacCabe A."/>
            <person name="Maekelae M.R."/>
            <person name="Malavazi I."/>
            <person name="Melin P."/>
            <person name="Meyer V."/>
            <person name="Mielnichuk N."/>
            <person name="Miskei M."/>
            <person name="Molnar A.P."/>
            <person name="Mule G."/>
            <person name="Ngan C.Y."/>
            <person name="Orejas M."/>
            <person name="Orosz E."/>
            <person name="Ouedraogo J.P."/>
            <person name="Overkamp K.M."/>
            <person name="Park H.-S."/>
            <person name="Perrone G."/>
            <person name="Piumi F."/>
            <person name="Punt P.J."/>
            <person name="Ram A.F."/>
            <person name="Ramon A."/>
            <person name="Rauscher S."/>
            <person name="Record E."/>
            <person name="Riano-Pachon D.M."/>
            <person name="Robert V."/>
            <person name="Roehrig J."/>
            <person name="Ruller R."/>
            <person name="Salamov A."/>
            <person name="Salih N.S."/>
            <person name="Samson R.A."/>
            <person name="Sandor E."/>
            <person name="Sanguinetti M."/>
            <person name="Schuetze T."/>
            <person name="Sepcic K."/>
            <person name="Shelest E."/>
            <person name="Sherlock G."/>
            <person name="Sophianopoulou V."/>
            <person name="Squina F.M."/>
            <person name="Sun H."/>
            <person name="Susca A."/>
            <person name="Todd R.B."/>
            <person name="Tsang A."/>
            <person name="Unkles S.E."/>
            <person name="van de Wiele N."/>
            <person name="van Rossen-Uffink D."/>
            <person name="Oliveira J.V."/>
            <person name="Vesth T.C."/>
            <person name="Visser J."/>
            <person name="Yu J.-H."/>
            <person name="Zhou M."/>
            <person name="Andersen M.R."/>
            <person name="Archer D.B."/>
            <person name="Baker S.E."/>
            <person name="Benoit I."/>
            <person name="Brakhage A.A."/>
            <person name="Braus G.H."/>
            <person name="Fischer R."/>
            <person name="Frisvad J.C."/>
            <person name="Goldman G.H."/>
            <person name="Houbraken J."/>
            <person name="Oakley B."/>
            <person name="Pocsi I."/>
            <person name="Scazzocchio C."/>
            <person name="Seiboth B."/>
            <person name="vanKuyk P.A."/>
            <person name="Wortman J."/>
            <person name="Dyer P.S."/>
            <person name="Grigoriev I.V."/>
        </authorList>
    </citation>
    <scope>NUCLEOTIDE SEQUENCE [LARGE SCALE GENOMIC DNA]</scope>
    <source>
        <strain evidence="3">DTO 134E9</strain>
    </source>
</reference>
<dbReference type="STRING" id="1073089.A0A1L9RN01"/>
<sequence length="931" mass="107076">MPGEERDELPLPDVRIRLAQWEQRSNPNIGTPSASDHRQKVGIQKPIHGFLRWSNNVKGYTVNRAKTGAQSMLDKTGFYHAYLRTKEDIDDAKSSQRGQEGICSRCRSIAATFGGTVRRQLRWSGEWATPLSRILLHSNWCLLCGLILNTMCDPELDPLRHPAVANYIQPHLKDHTMKTWAERGWEFNELNWPFGHGHHRHEGSSHVLSAAFEPLETLFIMALYSVGYRKLREILGSATANFRVAENEIGLQEELQRARAPNKHPLSCVVKITRPEAQDPSLLMVTLWGFGRQSNASLQVLSSFPLFLASSNSLHDSLVPSFNRLGKLLDPRWIDPSVAKTWLNKCKERHGTKCSTPGWASSVERPASLRVLDVKHLYIKVPSSLRTCEYVALSYVWGETDMLVLNEANYEILTKKDGLQKYWNHLPRTIVDAIQVVRDMGERYLWVDTLCIIQDSPDKHEHIKNMDRIYSSALATLVAADGETANHGLIGVRTPDESHEGQPRDLSQRWAKINNELTMAAPLSTRDYNIDGSKWNSRGWTYQERLLSRRLIIFTRGEVIWHCREMSCREDMPTDDPTMELKSLDWISLKHQQLGEQADSVWNDGCMEYTRYGVTRLVRPSSFVEYAKAVKQYTHRDLSNPNDILAAFAGLSHIFSVCFKSPMLSGLPEAMLDFALLWRPTERLTRRRGFPSWSWCGWIGQVAYDNTYHMEYDLDGKLLLFKVVEAGEEGIRPLIRWYIWREEARKLIPVNRNGIGFPYRDFNHPADWEKGPSCLHDNGDVQPATAPSIPFRIPLDRRIRGQCLYFWGSITANIKIGPPILQQSDAQWKCNNRPRRLELQNQQSQFVGNVLLDGMEYDLVHHNRYEFIQMAEAKYHHLDGEENNIRGFPLYLVLMVEWDEVRKVATRLGVGRVYKEAWRAARPELEFIQLG</sequence>
<dbReference type="Proteomes" id="UP000184383">
    <property type="component" value="Unassembled WGS sequence"/>
</dbReference>
<dbReference type="InterPro" id="IPR010730">
    <property type="entry name" value="HET"/>
</dbReference>
<dbReference type="EMBL" id="KV878212">
    <property type="protein sequence ID" value="OJJ36207.1"/>
    <property type="molecule type" value="Genomic_DNA"/>
</dbReference>
<evidence type="ECO:0000313" key="2">
    <source>
        <dbReference type="EMBL" id="OJJ36207.1"/>
    </source>
</evidence>
<feature type="domain" description="Heterokaryon incompatibility" evidence="1">
    <location>
        <begin position="390"/>
        <end position="544"/>
    </location>
</feature>
<dbReference type="RefSeq" id="XP_040689883.1">
    <property type="nucleotide sequence ID" value="XM_040833177.1"/>
</dbReference>